<dbReference type="Gene3D" id="1.10.510.10">
    <property type="entry name" value="Transferase(Phosphotransferase) domain 1"/>
    <property type="match status" value="1"/>
</dbReference>
<dbReference type="GO" id="GO:0016301">
    <property type="term" value="F:kinase activity"/>
    <property type="evidence" value="ECO:0007669"/>
    <property type="project" value="UniProtKB-KW"/>
</dbReference>
<evidence type="ECO:0000313" key="8">
    <source>
        <dbReference type="Proteomes" id="UP001612741"/>
    </source>
</evidence>
<dbReference type="EMBL" id="JBITGY010000008">
    <property type="protein sequence ID" value="MFI6501409.1"/>
    <property type="molecule type" value="Genomic_DNA"/>
</dbReference>
<dbReference type="SUPFAM" id="SSF56112">
    <property type="entry name" value="Protein kinase-like (PK-like)"/>
    <property type="match status" value="1"/>
</dbReference>
<dbReference type="InterPro" id="IPR011009">
    <property type="entry name" value="Kinase-like_dom_sf"/>
</dbReference>
<keyword evidence="3 7" id="KW-0418">Kinase</keyword>
<dbReference type="RefSeq" id="WP_397085969.1">
    <property type="nucleotide sequence ID" value="NZ_JBITGY010000008.1"/>
</dbReference>
<feature type="compositionally biased region" description="Low complexity" evidence="5">
    <location>
        <begin position="450"/>
        <end position="461"/>
    </location>
</feature>
<dbReference type="CDD" id="cd14014">
    <property type="entry name" value="STKc_PknB_like"/>
    <property type="match status" value="1"/>
</dbReference>
<evidence type="ECO:0000256" key="4">
    <source>
        <dbReference type="ARBA" id="ARBA00022840"/>
    </source>
</evidence>
<gene>
    <name evidence="7" type="ORF">ACIBG2_28800</name>
</gene>
<name>A0ABW7Z3W5_9ACTN</name>
<feature type="compositionally biased region" description="Low complexity" evidence="5">
    <location>
        <begin position="530"/>
        <end position="545"/>
    </location>
</feature>
<feature type="compositionally biased region" description="Pro residues" evidence="5">
    <location>
        <begin position="483"/>
        <end position="499"/>
    </location>
</feature>
<feature type="domain" description="Protein kinase" evidence="6">
    <location>
        <begin position="15"/>
        <end position="245"/>
    </location>
</feature>
<dbReference type="SMART" id="SM00220">
    <property type="entry name" value="S_TKc"/>
    <property type="match status" value="1"/>
</dbReference>
<feature type="region of interest" description="Disordered" evidence="5">
    <location>
        <begin position="405"/>
        <end position="627"/>
    </location>
</feature>
<keyword evidence="4" id="KW-0067">ATP-binding</keyword>
<feature type="compositionally biased region" description="Low complexity" evidence="5">
    <location>
        <begin position="252"/>
        <end position="263"/>
    </location>
</feature>
<sequence length="721" mass="74416">MDSLRPEDPQQLGEYTVMGRLGEGARGVVYLGREADDAELRVIKLFPAAEEGDGEAARRLGAGKRLSSPYVARVFATGMADGRPYLVREHIAGRSLAEVVAADGPLGGDELERLAIGVLTALTPIHLAGMTHGGLTPNNVIMAADGVRVTDPAVGTPVGDMGYRSPEQVREQPYNQYADVFSWGALVAFAATGQAPFGNEAQGVLEGVTPLDALPGKLKDVVAAGLAKEPGQRPTTYAALLQLFGNTAAAAPAADSAPPLEGVPVPPPGDALARSPQGVPNQNAPHAAYHEGVPAQSGPPAPYHEGGVPAQSGPPAVYHEGVPPHAVYHEGPPVQPTAPMWGAPDDERSHVPPQQIWTPPQAAPAQPRKRFPVALVAAMAAVLVLSGVGLWGANQYAGTQTLSPAAAEGQGKTGTAEAQSEPGGTALGNNGEQPPADPPSTSEITVPWAQTPDPQQDPVQPFELPTEAQSTGQPQVPELTTIPTPPTALPTQPQVPTPPVTVTITPTRAEKTPAEKPSEKKSEEPKETRSPTAAPSPTVTVTVTPTPTPTSTPTPTPTATPTPTQTPTPTPTRTATTVPTPTPTPTRSLTKEPEPTKKPTEKPSATLTKPAPSKPNPHTPTSACGPGFAVQRSTPLEGGTVYQLYNNSTGENCVVTMKTANVGVKTPVRATLEVQGGESKSDSGDFEYYAGPVKLQARGKCVQFSGSIGSSTGGQGWGNCG</sequence>
<accession>A0ABW7Z3W5</accession>
<dbReference type="PANTHER" id="PTHR43289">
    <property type="entry name" value="MITOGEN-ACTIVATED PROTEIN KINASE KINASE KINASE 20-RELATED"/>
    <property type="match status" value="1"/>
</dbReference>
<evidence type="ECO:0000256" key="5">
    <source>
        <dbReference type="SAM" id="MobiDB-lite"/>
    </source>
</evidence>
<keyword evidence="8" id="KW-1185">Reference proteome</keyword>
<proteinExistence type="predicted"/>
<feature type="region of interest" description="Disordered" evidence="5">
    <location>
        <begin position="252"/>
        <end position="366"/>
    </location>
</feature>
<dbReference type="Gene3D" id="3.30.200.20">
    <property type="entry name" value="Phosphorylase Kinase, domain 1"/>
    <property type="match status" value="1"/>
</dbReference>
<feature type="compositionally biased region" description="Pro residues" evidence="5">
    <location>
        <begin position="546"/>
        <end position="570"/>
    </location>
</feature>
<dbReference type="PANTHER" id="PTHR43289:SF34">
    <property type="entry name" value="SERINE_THREONINE-PROTEIN KINASE YBDM-RELATED"/>
    <property type="match status" value="1"/>
</dbReference>
<feature type="compositionally biased region" description="Basic and acidic residues" evidence="5">
    <location>
        <begin position="508"/>
        <end position="529"/>
    </location>
</feature>
<dbReference type="Pfam" id="PF00069">
    <property type="entry name" value="Pkinase"/>
    <property type="match status" value="1"/>
</dbReference>
<organism evidence="7 8">
    <name type="scientific">Nonomuraea typhae</name>
    <dbReference type="NCBI Taxonomy" id="2603600"/>
    <lineage>
        <taxon>Bacteria</taxon>
        <taxon>Bacillati</taxon>
        <taxon>Actinomycetota</taxon>
        <taxon>Actinomycetes</taxon>
        <taxon>Streptosporangiales</taxon>
        <taxon>Streptosporangiaceae</taxon>
        <taxon>Nonomuraea</taxon>
    </lineage>
</organism>
<comment type="caution">
    <text evidence="7">The sequence shown here is derived from an EMBL/GenBank/DDBJ whole genome shotgun (WGS) entry which is preliminary data.</text>
</comment>
<evidence type="ECO:0000256" key="3">
    <source>
        <dbReference type="ARBA" id="ARBA00022777"/>
    </source>
</evidence>
<feature type="compositionally biased region" description="Low complexity" evidence="5">
    <location>
        <begin position="352"/>
        <end position="366"/>
    </location>
</feature>
<evidence type="ECO:0000256" key="1">
    <source>
        <dbReference type="ARBA" id="ARBA00022679"/>
    </source>
</evidence>
<evidence type="ECO:0000256" key="2">
    <source>
        <dbReference type="ARBA" id="ARBA00022741"/>
    </source>
</evidence>
<feature type="compositionally biased region" description="Basic and acidic residues" evidence="5">
    <location>
        <begin position="589"/>
        <end position="601"/>
    </location>
</feature>
<dbReference type="Proteomes" id="UP001612741">
    <property type="component" value="Unassembled WGS sequence"/>
</dbReference>
<dbReference type="InterPro" id="IPR000719">
    <property type="entry name" value="Prot_kinase_dom"/>
</dbReference>
<keyword evidence="2" id="KW-0547">Nucleotide-binding</keyword>
<evidence type="ECO:0000313" key="7">
    <source>
        <dbReference type="EMBL" id="MFI6501409.1"/>
    </source>
</evidence>
<keyword evidence="1" id="KW-0808">Transferase</keyword>
<protein>
    <submittedName>
        <fullName evidence="7">Protein kinase</fullName>
    </submittedName>
</protein>
<evidence type="ECO:0000259" key="6">
    <source>
        <dbReference type="PROSITE" id="PS50011"/>
    </source>
</evidence>
<reference evidence="7 8" key="1">
    <citation type="submission" date="2024-10" db="EMBL/GenBank/DDBJ databases">
        <title>The Natural Products Discovery Center: Release of the First 8490 Sequenced Strains for Exploring Actinobacteria Biosynthetic Diversity.</title>
        <authorList>
            <person name="Kalkreuter E."/>
            <person name="Kautsar S.A."/>
            <person name="Yang D."/>
            <person name="Bader C.D."/>
            <person name="Teijaro C.N."/>
            <person name="Fluegel L."/>
            <person name="Davis C.M."/>
            <person name="Simpson J.R."/>
            <person name="Lauterbach L."/>
            <person name="Steele A.D."/>
            <person name="Gui C."/>
            <person name="Meng S."/>
            <person name="Li G."/>
            <person name="Viehrig K."/>
            <person name="Ye F."/>
            <person name="Su P."/>
            <person name="Kiefer A.F."/>
            <person name="Nichols A."/>
            <person name="Cepeda A.J."/>
            <person name="Yan W."/>
            <person name="Fan B."/>
            <person name="Jiang Y."/>
            <person name="Adhikari A."/>
            <person name="Zheng C.-J."/>
            <person name="Schuster L."/>
            <person name="Cowan T.M."/>
            <person name="Smanski M.J."/>
            <person name="Chevrette M.G."/>
            <person name="De Carvalho L.P.S."/>
            <person name="Shen B."/>
        </authorList>
    </citation>
    <scope>NUCLEOTIDE SEQUENCE [LARGE SCALE GENOMIC DNA]</scope>
    <source>
        <strain evidence="7 8">NPDC050545</strain>
    </source>
</reference>
<dbReference type="PROSITE" id="PS50011">
    <property type="entry name" value="PROTEIN_KINASE_DOM"/>
    <property type="match status" value="1"/>
</dbReference>